<dbReference type="InterPro" id="IPR002528">
    <property type="entry name" value="MATE_fam"/>
</dbReference>
<evidence type="ECO:0000256" key="2">
    <source>
        <dbReference type="ARBA" id="ARBA00004651"/>
    </source>
</evidence>
<dbReference type="GO" id="GO:0042910">
    <property type="term" value="F:xenobiotic transmembrane transporter activity"/>
    <property type="evidence" value="ECO:0007669"/>
    <property type="project" value="InterPro"/>
</dbReference>
<feature type="transmembrane region" description="Helical" evidence="13">
    <location>
        <begin position="344"/>
        <end position="364"/>
    </location>
</feature>
<comment type="function">
    <text evidence="1">Multidrug efflux pump.</text>
</comment>
<feature type="transmembrane region" description="Helical" evidence="13">
    <location>
        <begin position="223"/>
        <end position="248"/>
    </location>
</feature>
<feature type="transmembrane region" description="Helical" evidence="13">
    <location>
        <begin position="85"/>
        <end position="103"/>
    </location>
</feature>
<feature type="transmembrane region" description="Helical" evidence="13">
    <location>
        <begin position="308"/>
        <end position="332"/>
    </location>
</feature>
<evidence type="ECO:0000256" key="12">
    <source>
        <dbReference type="ARBA" id="ARBA00031636"/>
    </source>
</evidence>
<feature type="transmembrane region" description="Helical" evidence="13">
    <location>
        <begin position="268"/>
        <end position="287"/>
    </location>
</feature>
<keyword evidence="6" id="KW-0050">Antiport</keyword>
<keyword evidence="9 13" id="KW-1133">Transmembrane helix</keyword>
<evidence type="ECO:0000256" key="9">
    <source>
        <dbReference type="ARBA" id="ARBA00022989"/>
    </source>
</evidence>
<evidence type="ECO:0000256" key="3">
    <source>
        <dbReference type="ARBA" id="ARBA00010199"/>
    </source>
</evidence>
<dbReference type="CDD" id="cd13138">
    <property type="entry name" value="MATE_yoeA_like"/>
    <property type="match status" value="1"/>
</dbReference>
<dbReference type="InterPro" id="IPR048279">
    <property type="entry name" value="MdtK-like"/>
</dbReference>
<evidence type="ECO:0000256" key="13">
    <source>
        <dbReference type="SAM" id="Phobius"/>
    </source>
</evidence>
<evidence type="ECO:0000313" key="14">
    <source>
        <dbReference type="EMBL" id="MCC2137702.1"/>
    </source>
</evidence>
<dbReference type="GO" id="GO:0005886">
    <property type="term" value="C:plasma membrane"/>
    <property type="evidence" value="ECO:0007669"/>
    <property type="project" value="UniProtKB-SubCell"/>
</dbReference>
<organism evidence="14 15">
    <name type="scientific">Hominenteromicrobium mulieris</name>
    <dbReference type="NCBI Taxonomy" id="2885357"/>
    <lineage>
        <taxon>Bacteria</taxon>
        <taxon>Bacillati</taxon>
        <taxon>Bacillota</taxon>
        <taxon>Clostridia</taxon>
        <taxon>Eubacteriales</taxon>
        <taxon>Oscillospiraceae</taxon>
        <taxon>Hominenteromicrobium</taxon>
    </lineage>
</organism>
<keyword evidence="8 13" id="KW-0812">Transmembrane</keyword>
<feature type="transmembrane region" description="Helical" evidence="13">
    <location>
        <begin position="182"/>
        <end position="202"/>
    </location>
</feature>
<evidence type="ECO:0000256" key="11">
    <source>
        <dbReference type="ARBA" id="ARBA00023136"/>
    </source>
</evidence>
<accession>A0AAE3DJF6</accession>
<evidence type="ECO:0000256" key="7">
    <source>
        <dbReference type="ARBA" id="ARBA00022475"/>
    </source>
</evidence>
<comment type="subcellular location">
    <subcellularLocation>
        <location evidence="2">Cell membrane</location>
        <topology evidence="2">Multi-pass membrane protein</topology>
    </subcellularLocation>
</comment>
<keyword evidence="15" id="KW-1185">Reference proteome</keyword>
<dbReference type="PIRSF" id="PIRSF006603">
    <property type="entry name" value="DinF"/>
    <property type="match status" value="1"/>
</dbReference>
<dbReference type="Proteomes" id="UP001199424">
    <property type="component" value="Unassembled WGS sequence"/>
</dbReference>
<evidence type="ECO:0000256" key="5">
    <source>
        <dbReference type="ARBA" id="ARBA00022448"/>
    </source>
</evidence>
<keyword evidence="11 13" id="KW-0472">Membrane</keyword>
<dbReference type="PANTHER" id="PTHR43298:SF2">
    <property type="entry name" value="FMN_FAD EXPORTER YEEO-RELATED"/>
    <property type="match status" value="1"/>
</dbReference>
<evidence type="ECO:0000256" key="4">
    <source>
        <dbReference type="ARBA" id="ARBA00020268"/>
    </source>
</evidence>
<name>A0AAE3DJF6_9FIRM</name>
<evidence type="ECO:0000256" key="6">
    <source>
        <dbReference type="ARBA" id="ARBA00022449"/>
    </source>
</evidence>
<feature type="transmembrane region" description="Helical" evidence="13">
    <location>
        <begin position="155"/>
        <end position="176"/>
    </location>
</feature>
<feature type="transmembrane region" description="Helical" evidence="13">
    <location>
        <begin position="42"/>
        <end position="64"/>
    </location>
</feature>
<dbReference type="Pfam" id="PF01554">
    <property type="entry name" value="MatE"/>
    <property type="match status" value="2"/>
</dbReference>
<gene>
    <name evidence="14" type="ORF">LKD31_11870</name>
</gene>
<dbReference type="EMBL" id="JAJEQC010000014">
    <property type="protein sequence ID" value="MCC2137702.1"/>
    <property type="molecule type" value="Genomic_DNA"/>
</dbReference>
<dbReference type="RefSeq" id="WP_308449864.1">
    <property type="nucleotide sequence ID" value="NZ_JAJEQC010000014.1"/>
</dbReference>
<feature type="transmembrane region" description="Helical" evidence="13">
    <location>
        <begin position="123"/>
        <end position="143"/>
    </location>
</feature>
<dbReference type="AlphaFoldDB" id="A0AAE3DJF6"/>
<evidence type="ECO:0000313" key="15">
    <source>
        <dbReference type="Proteomes" id="UP001199424"/>
    </source>
</evidence>
<evidence type="ECO:0000256" key="8">
    <source>
        <dbReference type="ARBA" id="ARBA00022692"/>
    </source>
</evidence>
<feature type="transmembrane region" description="Helical" evidence="13">
    <location>
        <begin position="376"/>
        <end position="400"/>
    </location>
</feature>
<reference evidence="14" key="1">
    <citation type="submission" date="2021-10" db="EMBL/GenBank/DDBJ databases">
        <title>Anaerobic single-cell dispensing facilitates the cultivation of human gut bacteria.</title>
        <authorList>
            <person name="Afrizal A."/>
        </authorList>
    </citation>
    <scope>NUCLEOTIDE SEQUENCE</scope>
    <source>
        <strain evidence="14">CLA-AA-H250</strain>
    </source>
</reference>
<sequence>MKLILGFSIPLLFGNLFQQFYSMVDTMIVGRVLGTGPLAAVGSTGSITFLIIGFCLGLCSGFAIPVAQRFGSRDYKELRRFIGNAVWLCVGFGFVLTVLTVIFCRNILELMGTPADIIDDAYAYLVVIFAGIPATFLYNMLAGIQRAIGDSRTPVVILVIASIINIVLDIVLVVFIPMGVAGAAVATVASQLIGGVVCLLYVSKHYEVLKMTREDFKINVPCIKRLLSMGLPMALQTSITAIGSVILQASVNSLGSTVVASITAGSRLYMFFACAYDAMGVTMSTYSGQNIGARKIDRIGQGVKACNIVGIIYSVLALLIIVFLGKWMLLLFVDAGETAIINSAYWYLVCSGLFMIPLTFVNVLRLTIQGMGYSRLALFAGVFEMIARGGVGLFLVPLFGFNAACFSGPIAWILADSFLIPMYYHVIHRAKRGEGI</sequence>
<comment type="similarity">
    <text evidence="3">Belongs to the multi antimicrobial extrusion (MATE) (TC 2.A.66.1) family.</text>
</comment>
<dbReference type="PANTHER" id="PTHR43298">
    <property type="entry name" value="MULTIDRUG RESISTANCE PROTEIN NORM-RELATED"/>
    <property type="match status" value="1"/>
</dbReference>
<dbReference type="GO" id="GO:0006811">
    <property type="term" value="P:monoatomic ion transport"/>
    <property type="evidence" value="ECO:0007669"/>
    <property type="project" value="UniProtKB-KW"/>
</dbReference>
<evidence type="ECO:0000256" key="1">
    <source>
        <dbReference type="ARBA" id="ARBA00003408"/>
    </source>
</evidence>
<keyword evidence="7" id="KW-1003">Cell membrane</keyword>
<keyword evidence="5" id="KW-0813">Transport</keyword>
<dbReference type="GO" id="GO:0015297">
    <property type="term" value="F:antiporter activity"/>
    <property type="evidence" value="ECO:0007669"/>
    <property type="project" value="UniProtKB-KW"/>
</dbReference>
<keyword evidence="10" id="KW-0406">Ion transport</keyword>
<proteinExistence type="inferred from homology"/>
<dbReference type="NCBIfam" id="TIGR00797">
    <property type="entry name" value="matE"/>
    <property type="match status" value="1"/>
</dbReference>
<dbReference type="InterPro" id="IPR050222">
    <property type="entry name" value="MATE_MdtK"/>
</dbReference>
<evidence type="ECO:0000256" key="10">
    <source>
        <dbReference type="ARBA" id="ARBA00023065"/>
    </source>
</evidence>
<feature type="transmembrane region" description="Helical" evidence="13">
    <location>
        <begin position="406"/>
        <end position="426"/>
    </location>
</feature>
<protein>
    <recommendedName>
        <fullName evidence="4">Probable multidrug resistance protein NorM</fullName>
    </recommendedName>
    <alternativeName>
        <fullName evidence="12">Multidrug-efflux transporter</fullName>
    </alternativeName>
</protein>
<comment type="caution">
    <text evidence="14">The sequence shown here is derived from an EMBL/GenBank/DDBJ whole genome shotgun (WGS) entry which is preliminary data.</text>
</comment>